<keyword evidence="4 8" id="KW-0378">Hydrolase</keyword>
<evidence type="ECO:0000256" key="5">
    <source>
        <dbReference type="ARBA" id="ARBA00023124"/>
    </source>
</evidence>
<evidence type="ECO:0000256" key="7">
    <source>
        <dbReference type="ARBA" id="ARBA00023239"/>
    </source>
</evidence>
<dbReference type="RefSeq" id="WP_145280098.1">
    <property type="nucleotide sequence ID" value="NZ_CP036291.1"/>
</dbReference>
<accession>A0A518D5C5</accession>
<proteinExistence type="inferred from homology"/>
<dbReference type="PANTHER" id="PTHR13604">
    <property type="entry name" value="DC12-RELATED"/>
    <property type="match status" value="1"/>
</dbReference>
<dbReference type="GO" id="GO:0106300">
    <property type="term" value="P:protein-DNA covalent cross-linking repair"/>
    <property type="evidence" value="ECO:0007669"/>
    <property type="project" value="InterPro"/>
</dbReference>
<dbReference type="Gene3D" id="3.90.1680.10">
    <property type="entry name" value="SOS response associated peptidase-like"/>
    <property type="match status" value="1"/>
</dbReference>
<evidence type="ECO:0000256" key="6">
    <source>
        <dbReference type="ARBA" id="ARBA00023125"/>
    </source>
</evidence>
<keyword evidence="5" id="KW-0190">Covalent protein-DNA linkage</keyword>
<keyword evidence="7" id="KW-0456">Lyase</keyword>
<dbReference type="KEGG" id="pnd:Pla175_00180"/>
<dbReference type="Proteomes" id="UP000317429">
    <property type="component" value="Chromosome"/>
</dbReference>
<protein>
    <recommendedName>
        <fullName evidence="8">Abasic site processing protein</fullName>
        <ecNumber evidence="8">3.4.-.-</ecNumber>
    </recommendedName>
</protein>
<dbReference type="EMBL" id="CP036291">
    <property type="protein sequence ID" value="QDU86668.1"/>
    <property type="molecule type" value="Genomic_DNA"/>
</dbReference>
<organism evidence="9 10">
    <name type="scientific">Pirellulimonas nuda</name>
    <dbReference type="NCBI Taxonomy" id="2528009"/>
    <lineage>
        <taxon>Bacteria</taxon>
        <taxon>Pseudomonadati</taxon>
        <taxon>Planctomycetota</taxon>
        <taxon>Planctomycetia</taxon>
        <taxon>Pirellulales</taxon>
        <taxon>Lacipirellulaceae</taxon>
        <taxon>Pirellulimonas</taxon>
    </lineage>
</organism>
<dbReference type="GO" id="GO:0003697">
    <property type="term" value="F:single-stranded DNA binding"/>
    <property type="evidence" value="ECO:0007669"/>
    <property type="project" value="InterPro"/>
</dbReference>
<sequence>MCGRFTLKTPARDLIAALDLASSDRQLGLFEPRWNIAPTQQVPVVRLDGGAREAVAMRWGLIPSWSKEPGKGAPLINARSETVAEKPSFRTALKRRRCLMPADGFYEWQESGGKGAKQPFYIHRKDDGPFAFAALWECWRSKEDPAAAPVESCTLVNTEAVGWMTEIHHRMPVILEPKDFDVWLDPELQEAGPLAPLFAPAEHNELVAQPVSTYVNKATNEGPRCVEVQKTLF</sequence>
<evidence type="ECO:0000256" key="4">
    <source>
        <dbReference type="ARBA" id="ARBA00022801"/>
    </source>
</evidence>
<dbReference type="OrthoDB" id="9782620at2"/>
<dbReference type="AlphaFoldDB" id="A0A518D5C5"/>
<dbReference type="PANTHER" id="PTHR13604:SF0">
    <property type="entry name" value="ABASIC SITE PROCESSING PROTEIN HMCES"/>
    <property type="match status" value="1"/>
</dbReference>
<dbReference type="InterPro" id="IPR003738">
    <property type="entry name" value="SRAP"/>
</dbReference>
<evidence type="ECO:0000313" key="9">
    <source>
        <dbReference type="EMBL" id="QDU86668.1"/>
    </source>
</evidence>
<keyword evidence="10" id="KW-1185">Reference proteome</keyword>
<comment type="similarity">
    <text evidence="1 8">Belongs to the SOS response-associated peptidase family.</text>
</comment>
<evidence type="ECO:0000256" key="8">
    <source>
        <dbReference type="RuleBase" id="RU364100"/>
    </source>
</evidence>
<dbReference type="GO" id="GO:0016829">
    <property type="term" value="F:lyase activity"/>
    <property type="evidence" value="ECO:0007669"/>
    <property type="project" value="UniProtKB-KW"/>
</dbReference>
<dbReference type="SUPFAM" id="SSF143081">
    <property type="entry name" value="BB1717-like"/>
    <property type="match status" value="1"/>
</dbReference>
<name>A0A518D5C5_9BACT</name>
<keyword evidence="6" id="KW-0238">DNA-binding</keyword>
<dbReference type="InterPro" id="IPR036590">
    <property type="entry name" value="SRAP-like"/>
</dbReference>
<keyword evidence="3" id="KW-0227">DNA damage</keyword>
<reference evidence="9 10" key="1">
    <citation type="submission" date="2019-02" db="EMBL/GenBank/DDBJ databases">
        <title>Deep-cultivation of Planctomycetes and their phenomic and genomic characterization uncovers novel biology.</title>
        <authorList>
            <person name="Wiegand S."/>
            <person name="Jogler M."/>
            <person name="Boedeker C."/>
            <person name="Pinto D."/>
            <person name="Vollmers J."/>
            <person name="Rivas-Marin E."/>
            <person name="Kohn T."/>
            <person name="Peeters S.H."/>
            <person name="Heuer A."/>
            <person name="Rast P."/>
            <person name="Oberbeckmann S."/>
            <person name="Bunk B."/>
            <person name="Jeske O."/>
            <person name="Meyerdierks A."/>
            <person name="Storesund J.E."/>
            <person name="Kallscheuer N."/>
            <person name="Luecker S."/>
            <person name="Lage O.M."/>
            <person name="Pohl T."/>
            <person name="Merkel B.J."/>
            <person name="Hornburger P."/>
            <person name="Mueller R.-W."/>
            <person name="Bruemmer F."/>
            <person name="Labrenz M."/>
            <person name="Spormann A.M."/>
            <person name="Op den Camp H."/>
            <person name="Overmann J."/>
            <person name="Amann R."/>
            <person name="Jetten M.S.M."/>
            <person name="Mascher T."/>
            <person name="Medema M.H."/>
            <person name="Devos D.P."/>
            <person name="Kaster A.-K."/>
            <person name="Ovreas L."/>
            <person name="Rohde M."/>
            <person name="Galperin M.Y."/>
            <person name="Jogler C."/>
        </authorList>
    </citation>
    <scope>NUCLEOTIDE SEQUENCE [LARGE SCALE GENOMIC DNA]</scope>
    <source>
        <strain evidence="9 10">Pla175</strain>
    </source>
</reference>
<evidence type="ECO:0000256" key="3">
    <source>
        <dbReference type="ARBA" id="ARBA00022763"/>
    </source>
</evidence>
<evidence type="ECO:0000256" key="2">
    <source>
        <dbReference type="ARBA" id="ARBA00022670"/>
    </source>
</evidence>
<dbReference type="GO" id="GO:0006508">
    <property type="term" value="P:proteolysis"/>
    <property type="evidence" value="ECO:0007669"/>
    <property type="project" value="UniProtKB-KW"/>
</dbReference>
<evidence type="ECO:0000313" key="10">
    <source>
        <dbReference type="Proteomes" id="UP000317429"/>
    </source>
</evidence>
<keyword evidence="2 8" id="KW-0645">Protease</keyword>
<dbReference type="GO" id="GO:0008233">
    <property type="term" value="F:peptidase activity"/>
    <property type="evidence" value="ECO:0007669"/>
    <property type="project" value="UniProtKB-KW"/>
</dbReference>
<dbReference type="EC" id="3.4.-.-" evidence="8"/>
<evidence type="ECO:0000256" key="1">
    <source>
        <dbReference type="ARBA" id="ARBA00008136"/>
    </source>
</evidence>
<gene>
    <name evidence="9" type="primary">yedK</name>
    <name evidence="9" type="ORF">Pla175_00180</name>
</gene>
<dbReference type="Pfam" id="PF02586">
    <property type="entry name" value="SRAP"/>
    <property type="match status" value="1"/>
</dbReference>